<gene>
    <name evidence="1" type="ORF">K461DRAFT_12509</name>
</gene>
<keyword evidence="2" id="KW-1185">Reference proteome</keyword>
<dbReference type="Proteomes" id="UP000799439">
    <property type="component" value="Unassembled WGS sequence"/>
</dbReference>
<dbReference type="AlphaFoldDB" id="A0A9P4MLD9"/>
<name>A0A9P4MLD9_9PEZI</name>
<organism evidence="1 2">
    <name type="scientific">Myriangium duriaei CBS 260.36</name>
    <dbReference type="NCBI Taxonomy" id="1168546"/>
    <lineage>
        <taxon>Eukaryota</taxon>
        <taxon>Fungi</taxon>
        <taxon>Dikarya</taxon>
        <taxon>Ascomycota</taxon>
        <taxon>Pezizomycotina</taxon>
        <taxon>Dothideomycetes</taxon>
        <taxon>Dothideomycetidae</taxon>
        <taxon>Myriangiales</taxon>
        <taxon>Myriangiaceae</taxon>
        <taxon>Myriangium</taxon>
    </lineage>
</organism>
<protein>
    <submittedName>
        <fullName evidence="1">Uncharacterized protein</fullName>
    </submittedName>
</protein>
<evidence type="ECO:0000313" key="1">
    <source>
        <dbReference type="EMBL" id="KAF2157213.1"/>
    </source>
</evidence>
<proteinExistence type="predicted"/>
<sequence>MAHCGHIKLRDEHVELGRRPASVSSMPCSQCHYPSPGHLPTAPPARFRAGCARCKPTCRGRVHVFQFTLPQTCQVFSHEVCRRCNKYGQACDSEAASFTNDVHDPLNAMRIALTSTFLNIKLAVPITRMNIAEVMSCEGTTAARAPTWLIYCLTDKATVLASRRSTPESVFPTHFDYHTL</sequence>
<accession>A0A9P4MLD9</accession>
<dbReference type="EMBL" id="ML996081">
    <property type="protein sequence ID" value="KAF2157213.1"/>
    <property type="molecule type" value="Genomic_DNA"/>
</dbReference>
<reference evidence="1" key="1">
    <citation type="journal article" date="2020" name="Stud. Mycol.">
        <title>101 Dothideomycetes genomes: a test case for predicting lifestyles and emergence of pathogens.</title>
        <authorList>
            <person name="Haridas S."/>
            <person name="Albert R."/>
            <person name="Binder M."/>
            <person name="Bloem J."/>
            <person name="Labutti K."/>
            <person name="Salamov A."/>
            <person name="Andreopoulos B."/>
            <person name="Baker S."/>
            <person name="Barry K."/>
            <person name="Bills G."/>
            <person name="Bluhm B."/>
            <person name="Cannon C."/>
            <person name="Castanera R."/>
            <person name="Culley D."/>
            <person name="Daum C."/>
            <person name="Ezra D."/>
            <person name="Gonzalez J."/>
            <person name="Henrissat B."/>
            <person name="Kuo A."/>
            <person name="Liang C."/>
            <person name="Lipzen A."/>
            <person name="Lutzoni F."/>
            <person name="Magnuson J."/>
            <person name="Mondo S."/>
            <person name="Nolan M."/>
            <person name="Ohm R."/>
            <person name="Pangilinan J."/>
            <person name="Park H.-J."/>
            <person name="Ramirez L."/>
            <person name="Alfaro M."/>
            <person name="Sun H."/>
            <person name="Tritt A."/>
            <person name="Yoshinaga Y."/>
            <person name="Zwiers L.-H."/>
            <person name="Turgeon B."/>
            <person name="Goodwin S."/>
            <person name="Spatafora J."/>
            <person name="Crous P."/>
            <person name="Grigoriev I."/>
        </authorList>
    </citation>
    <scope>NUCLEOTIDE SEQUENCE</scope>
    <source>
        <strain evidence="1">CBS 260.36</strain>
    </source>
</reference>
<comment type="caution">
    <text evidence="1">The sequence shown here is derived from an EMBL/GenBank/DDBJ whole genome shotgun (WGS) entry which is preliminary data.</text>
</comment>
<evidence type="ECO:0000313" key="2">
    <source>
        <dbReference type="Proteomes" id="UP000799439"/>
    </source>
</evidence>